<accession>A0A183EGP6</accession>
<reference evidence="5" key="1">
    <citation type="submission" date="2016-06" db="UniProtKB">
        <authorList>
            <consortium name="WormBaseParasite"/>
        </authorList>
    </citation>
    <scope>IDENTIFICATION</scope>
</reference>
<evidence type="ECO:0000313" key="3">
    <source>
        <dbReference type="EMBL" id="VDN35384.1"/>
    </source>
</evidence>
<dbReference type="OrthoDB" id="10042941at2759"/>
<dbReference type="Proteomes" id="UP000271098">
    <property type="component" value="Unassembled WGS sequence"/>
</dbReference>
<dbReference type="WBParaSite" id="GPUH_0002016201-mRNA-1">
    <property type="protein sequence ID" value="GPUH_0002016201-mRNA-1"/>
    <property type="gene ID" value="GPUH_0002016201"/>
</dbReference>
<evidence type="ECO:0000259" key="2">
    <source>
        <dbReference type="Pfam" id="PF00957"/>
    </source>
</evidence>
<evidence type="ECO:0000256" key="1">
    <source>
        <dbReference type="SAM" id="Phobius"/>
    </source>
</evidence>
<reference evidence="3 4" key="2">
    <citation type="submission" date="2018-11" db="EMBL/GenBank/DDBJ databases">
        <authorList>
            <consortium name="Pathogen Informatics"/>
        </authorList>
    </citation>
    <scope>NUCLEOTIDE SEQUENCE [LARGE SCALE GENOMIC DNA]</scope>
</reference>
<dbReference type="InterPro" id="IPR042855">
    <property type="entry name" value="V_SNARE_CC"/>
</dbReference>
<dbReference type="InterPro" id="IPR016444">
    <property type="entry name" value="Synaptobrevin/VAMP"/>
</dbReference>
<feature type="transmembrane region" description="Helical" evidence="1">
    <location>
        <begin position="40"/>
        <end position="59"/>
    </location>
</feature>
<keyword evidence="4" id="KW-1185">Reference proteome</keyword>
<dbReference type="AlphaFoldDB" id="A0A183EGP6"/>
<sequence length="120" mass="14001">MSDFLNFCSESGSLFQEGASQFEKSAATLKRKYWWKNIKMIIIMCAILVVLIIFIIIWASNNGFLIDRCTGYKMTFASGHDWLDLFHEGASQFEKSAATLKRKYWWKNIKMIIIIESSKR</sequence>
<keyword evidence="1" id="KW-0812">Transmembrane</keyword>
<proteinExistence type="predicted"/>
<keyword evidence="1" id="KW-0472">Membrane</keyword>
<evidence type="ECO:0000313" key="4">
    <source>
        <dbReference type="Proteomes" id="UP000271098"/>
    </source>
</evidence>
<dbReference type="Pfam" id="PF00957">
    <property type="entry name" value="Synaptobrevin"/>
    <property type="match status" value="2"/>
</dbReference>
<dbReference type="Gene3D" id="1.20.5.110">
    <property type="match status" value="2"/>
</dbReference>
<keyword evidence="1" id="KW-1133">Transmembrane helix</keyword>
<feature type="domain" description="V-SNARE coiled-coil homology" evidence="2">
    <location>
        <begin position="15"/>
        <end position="56"/>
    </location>
</feature>
<feature type="domain" description="V-SNARE coiled-coil homology" evidence="2">
    <location>
        <begin position="88"/>
        <end position="115"/>
    </location>
</feature>
<dbReference type="PANTHER" id="PTHR45701">
    <property type="entry name" value="SYNAPTOBREVIN FAMILY MEMBER"/>
    <property type="match status" value="1"/>
</dbReference>
<name>A0A183EGP6_9BILA</name>
<gene>
    <name evidence="3" type="ORF">GPUH_LOCUS20136</name>
</gene>
<evidence type="ECO:0000313" key="5">
    <source>
        <dbReference type="WBParaSite" id="GPUH_0002016201-mRNA-1"/>
    </source>
</evidence>
<dbReference type="EMBL" id="UYRT01089839">
    <property type="protein sequence ID" value="VDN35384.1"/>
    <property type="molecule type" value="Genomic_DNA"/>
</dbReference>
<organism evidence="5">
    <name type="scientific">Gongylonema pulchrum</name>
    <dbReference type="NCBI Taxonomy" id="637853"/>
    <lineage>
        <taxon>Eukaryota</taxon>
        <taxon>Metazoa</taxon>
        <taxon>Ecdysozoa</taxon>
        <taxon>Nematoda</taxon>
        <taxon>Chromadorea</taxon>
        <taxon>Rhabditida</taxon>
        <taxon>Spirurina</taxon>
        <taxon>Spiruromorpha</taxon>
        <taxon>Spiruroidea</taxon>
        <taxon>Gongylonematidae</taxon>
        <taxon>Gongylonema</taxon>
    </lineage>
</organism>
<protein>
    <submittedName>
        <fullName evidence="5">V-SNARE coiled-coil homology domain-containing protein</fullName>
    </submittedName>
</protein>